<reference evidence="1 2" key="1">
    <citation type="submission" date="2018-11" db="EMBL/GenBank/DDBJ databases">
        <authorList>
            <consortium name="Pathogen Informatics"/>
        </authorList>
    </citation>
    <scope>NUCLEOTIDE SEQUENCE [LARGE SCALE GENOMIC DNA]</scope>
</reference>
<dbReference type="AlphaFoldDB" id="A0A3P6SEX3"/>
<protein>
    <submittedName>
        <fullName evidence="1">Uncharacterized protein</fullName>
    </submittedName>
</protein>
<name>A0A3P6SEX3_CYLGO</name>
<organism evidence="1 2">
    <name type="scientific">Cylicostephanus goldi</name>
    <name type="common">Nematode worm</name>
    <dbReference type="NCBI Taxonomy" id="71465"/>
    <lineage>
        <taxon>Eukaryota</taxon>
        <taxon>Metazoa</taxon>
        <taxon>Ecdysozoa</taxon>
        <taxon>Nematoda</taxon>
        <taxon>Chromadorea</taxon>
        <taxon>Rhabditida</taxon>
        <taxon>Rhabditina</taxon>
        <taxon>Rhabditomorpha</taxon>
        <taxon>Strongyloidea</taxon>
        <taxon>Strongylidae</taxon>
        <taxon>Cylicostephanus</taxon>
    </lineage>
</organism>
<dbReference type="EMBL" id="UYRV01019180">
    <property type="protein sequence ID" value="VDK65685.1"/>
    <property type="molecule type" value="Genomic_DNA"/>
</dbReference>
<keyword evidence="2" id="KW-1185">Reference proteome</keyword>
<evidence type="ECO:0000313" key="2">
    <source>
        <dbReference type="Proteomes" id="UP000271889"/>
    </source>
</evidence>
<accession>A0A3P6SEX3</accession>
<sequence length="111" mass="12153">MVSLRGVAITGPLGKQTFSPLCIGKSPFLYYIQFQSPIRLSCVRLSQRAELEEAIAMNCIATELIIAVLFLNEDYRACCLLGNGDKLGNGDLDTGLQICAEFRNVNMGSVY</sequence>
<gene>
    <name evidence="1" type="ORF">CGOC_LOCUS6063</name>
</gene>
<dbReference type="Proteomes" id="UP000271889">
    <property type="component" value="Unassembled WGS sequence"/>
</dbReference>
<evidence type="ECO:0000313" key="1">
    <source>
        <dbReference type="EMBL" id="VDK65685.1"/>
    </source>
</evidence>
<proteinExistence type="predicted"/>